<dbReference type="Proteomes" id="UP000583800">
    <property type="component" value="Unassembled WGS sequence"/>
</dbReference>
<sequence>MVRESGRRGMCRWSTGYPVFRGAGALTTALRTAVESRREAFLDGATSRFCPEGAWLRIHHEVLAAGDGVVGVRLVTRVDAAGDGTSTRTYWYDGKAGRVGTIRLLRPGSDAALGRLVERGLAGRTGIDRARLAAAFRRPATHLTDVSFTGSGGLRLHFDRGAVAVPPAGAVEVTVGAAQVTPLLSDFGRRARHQSIHAAGVPRT</sequence>
<evidence type="ECO:0000313" key="2">
    <source>
        <dbReference type="Proteomes" id="UP000583800"/>
    </source>
</evidence>
<accession>A0A7X0CA32</accession>
<proteinExistence type="predicted"/>
<organism evidence="1 2">
    <name type="scientific">Nonomuraea muscovyensis</name>
    <dbReference type="NCBI Taxonomy" id="1124761"/>
    <lineage>
        <taxon>Bacteria</taxon>
        <taxon>Bacillati</taxon>
        <taxon>Actinomycetota</taxon>
        <taxon>Actinomycetes</taxon>
        <taxon>Streptosporangiales</taxon>
        <taxon>Streptosporangiaceae</taxon>
        <taxon>Nonomuraea</taxon>
    </lineage>
</organism>
<protein>
    <recommendedName>
        <fullName evidence="3">DUF3298 domain-containing protein</fullName>
    </recommendedName>
</protein>
<keyword evidence="2" id="KW-1185">Reference proteome</keyword>
<evidence type="ECO:0008006" key="3">
    <source>
        <dbReference type="Google" id="ProtNLM"/>
    </source>
</evidence>
<dbReference type="EMBL" id="JACHJB010000004">
    <property type="protein sequence ID" value="MBB6351358.1"/>
    <property type="molecule type" value="Genomic_DNA"/>
</dbReference>
<gene>
    <name evidence="1" type="ORF">FHU36_007941</name>
</gene>
<reference evidence="1 2" key="1">
    <citation type="submission" date="2020-08" db="EMBL/GenBank/DDBJ databases">
        <title>Sequencing the genomes of 1000 actinobacteria strains.</title>
        <authorList>
            <person name="Klenk H.-P."/>
        </authorList>
    </citation>
    <scope>NUCLEOTIDE SEQUENCE [LARGE SCALE GENOMIC DNA]</scope>
    <source>
        <strain evidence="1 2">DSM 45913</strain>
    </source>
</reference>
<comment type="caution">
    <text evidence="1">The sequence shown here is derived from an EMBL/GenBank/DDBJ whole genome shotgun (WGS) entry which is preliminary data.</text>
</comment>
<dbReference type="AlphaFoldDB" id="A0A7X0CA32"/>
<name>A0A7X0CA32_9ACTN</name>
<evidence type="ECO:0000313" key="1">
    <source>
        <dbReference type="EMBL" id="MBB6351358.1"/>
    </source>
</evidence>